<dbReference type="InterPro" id="IPR012899">
    <property type="entry name" value="LTXXQ"/>
</dbReference>
<evidence type="ECO:0000313" key="4">
    <source>
        <dbReference type="Proteomes" id="UP000298325"/>
    </source>
</evidence>
<reference evidence="3 4" key="1">
    <citation type="submission" date="2019-04" db="EMBL/GenBank/DDBJ databases">
        <authorList>
            <person name="Park S."/>
            <person name="Yoon J.-H."/>
        </authorList>
    </citation>
    <scope>NUCLEOTIDE SEQUENCE [LARGE SCALE GENOMIC DNA]</scope>
    <source>
        <strain evidence="3 4">HJM-18</strain>
    </source>
</reference>
<proteinExistence type="predicted"/>
<accession>A0A4Z1C3B8</accession>
<gene>
    <name evidence="3" type="ORF">E5Q11_04005</name>
</gene>
<evidence type="ECO:0000313" key="3">
    <source>
        <dbReference type="EMBL" id="TGN41698.1"/>
    </source>
</evidence>
<evidence type="ECO:0000256" key="1">
    <source>
        <dbReference type="SAM" id="MobiDB-lite"/>
    </source>
</evidence>
<dbReference type="Proteomes" id="UP000298325">
    <property type="component" value="Unassembled WGS sequence"/>
</dbReference>
<sequence length="179" mass="20068">MKLQKRSSIWLSLTLCLGLSGTAFIAHAQDDAASGTDPNGAKGMQHHSPHGKDYKGHHGKGHHSGHHGMGGKGTMHQRVMIELDLDESQLEDIAAIQKELRSELTELKAERYEQSLKLQELYAAEELDAGDITEQQQRVFDAIKEITELQVEAQQDMRDLLTDDQRSKLLRSGDWMMPN</sequence>
<keyword evidence="2" id="KW-0732">Signal</keyword>
<comment type="caution">
    <text evidence="3">The sequence shown here is derived from an EMBL/GenBank/DDBJ whole genome shotgun (WGS) entry which is preliminary data.</text>
</comment>
<dbReference type="Pfam" id="PF07813">
    <property type="entry name" value="LTXXQ"/>
    <property type="match status" value="1"/>
</dbReference>
<organism evidence="3 4">
    <name type="scientific">Marinobacter confluentis</name>
    <dbReference type="NCBI Taxonomy" id="1697557"/>
    <lineage>
        <taxon>Bacteria</taxon>
        <taxon>Pseudomonadati</taxon>
        <taxon>Pseudomonadota</taxon>
        <taxon>Gammaproteobacteria</taxon>
        <taxon>Pseudomonadales</taxon>
        <taxon>Marinobacteraceae</taxon>
        <taxon>Marinobacter</taxon>
    </lineage>
</organism>
<feature type="compositionally biased region" description="Basic residues" evidence="1">
    <location>
        <begin position="57"/>
        <end position="66"/>
    </location>
</feature>
<dbReference type="OrthoDB" id="6372277at2"/>
<protein>
    <submittedName>
        <fullName evidence="3">Periplasmic heavy metal sensor</fullName>
    </submittedName>
</protein>
<evidence type="ECO:0000256" key="2">
    <source>
        <dbReference type="SAM" id="SignalP"/>
    </source>
</evidence>
<dbReference type="RefSeq" id="WP_135802083.1">
    <property type="nucleotide sequence ID" value="NZ_SRPF01000001.1"/>
</dbReference>
<dbReference type="AlphaFoldDB" id="A0A4Z1C3B8"/>
<dbReference type="Gene3D" id="1.20.120.1490">
    <property type="match status" value="1"/>
</dbReference>
<feature type="region of interest" description="Disordered" evidence="1">
    <location>
        <begin position="32"/>
        <end position="73"/>
    </location>
</feature>
<name>A0A4Z1C3B8_9GAMM</name>
<keyword evidence="4" id="KW-1185">Reference proteome</keyword>
<feature type="chain" id="PRO_5021496723" evidence="2">
    <location>
        <begin position="29"/>
        <end position="179"/>
    </location>
</feature>
<dbReference type="EMBL" id="SRPF01000001">
    <property type="protein sequence ID" value="TGN41698.1"/>
    <property type="molecule type" value="Genomic_DNA"/>
</dbReference>
<feature type="signal peptide" evidence="2">
    <location>
        <begin position="1"/>
        <end position="28"/>
    </location>
</feature>